<accession>A0A544TUU9</accession>
<keyword evidence="6 7" id="KW-0472">Membrane</keyword>
<evidence type="ECO:0000256" key="6">
    <source>
        <dbReference type="ARBA" id="ARBA00023136"/>
    </source>
</evidence>
<dbReference type="Pfam" id="PF13807">
    <property type="entry name" value="GNVR"/>
    <property type="match status" value="1"/>
</dbReference>
<feature type="transmembrane region" description="Helical" evidence="7">
    <location>
        <begin position="20"/>
        <end position="41"/>
    </location>
</feature>
<dbReference type="InterPro" id="IPR050445">
    <property type="entry name" value="Bact_polysacc_biosynth/exp"/>
</dbReference>
<keyword evidence="11" id="KW-1185">Reference proteome</keyword>
<sequence>MNEETIDLRELIEIVWKGKYIIIVSIIASMLIAGLLSIFVLEKKYESKATVQITSNTAAEGIVKQYIDSEFTNQVFAEKIKSQAFIDQVIVDDEVSNHDLKVTVDTVTSMISLTYTSGDPKKSSDVLTTLIDEQKIAMANALQNEFTLLADSYTKESKKLSNEIRDLIKLYNTTVKTNNLPEILILQTMVGNELIIDLTQEQQESMVNIDGEIQNELMQLQARIESKSVEYRKVLDQYQSVLTNIESFRPNPLIKTIIEPTVPKEPSSPKTVLNIAIGLVIGVMIGLGIVFIRKYWEETNPRNK</sequence>
<feature type="transmembrane region" description="Helical" evidence="7">
    <location>
        <begin position="272"/>
        <end position="292"/>
    </location>
</feature>
<evidence type="ECO:0000313" key="11">
    <source>
        <dbReference type="Proteomes" id="UP000316626"/>
    </source>
</evidence>
<evidence type="ECO:0000256" key="1">
    <source>
        <dbReference type="ARBA" id="ARBA00004651"/>
    </source>
</evidence>
<keyword evidence="4 7" id="KW-0812">Transmembrane</keyword>
<evidence type="ECO:0000256" key="4">
    <source>
        <dbReference type="ARBA" id="ARBA00022692"/>
    </source>
</evidence>
<dbReference type="OrthoDB" id="2854392at2"/>
<dbReference type="Proteomes" id="UP000316626">
    <property type="component" value="Unassembled WGS sequence"/>
</dbReference>
<evidence type="ECO:0000256" key="7">
    <source>
        <dbReference type="SAM" id="Phobius"/>
    </source>
</evidence>
<reference evidence="10 11" key="1">
    <citation type="submission" date="2019-06" db="EMBL/GenBank/DDBJ databases">
        <title>Psychrobacillus vulpis sp. nov., a new species isolated from feces of a red fox that inhabits in The Tablas de Daimiel Natural Park, Albacete, Spain.</title>
        <authorList>
            <person name="Rodriguez M."/>
            <person name="Reina J.C."/>
            <person name="Bejar V."/>
            <person name="Llamas I."/>
        </authorList>
    </citation>
    <scope>NUCLEOTIDE SEQUENCE [LARGE SCALE GENOMIC DNA]</scope>
    <source>
        <strain evidence="10 11">Z8</strain>
    </source>
</reference>
<evidence type="ECO:0000256" key="2">
    <source>
        <dbReference type="ARBA" id="ARBA00006683"/>
    </source>
</evidence>
<comment type="caution">
    <text evidence="10">The sequence shown here is derived from an EMBL/GenBank/DDBJ whole genome shotgun (WGS) entry which is preliminary data.</text>
</comment>
<dbReference type="RefSeq" id="WP_142641115.1">
    <property type="nucleotide sequence ID" value="NZ_VDGI01000002.1"/>
</dbReference>
<comment type="subcellular location">
    <subcellularLocation>
        <location evidence="1">Cell membrane</location>
        <topology evidence="1">Multi-pass membrane protein</topology>
    </subcellularLocation>
</comment>
<name>A0A544TUU9_9BACI</name>
<dbReference type="PANTHER" id="PTHR32309:SF13">
    <property type="entry name" value="FERRIC ENTEROBACTIN TRANSPORT PROTEIN FEPE"/>
    <property type="match status" value="1"/>
</dbReference>
<evidence type="ECO:0000313" key="10">
    <source>
        <dbReference type="EMBL" id="TQR21224.1"/>
    </source>
</evidence>
<dbReference type="Pfam" id="PF02706">
    <property type="entry name" value="Wzz"/>
    <property type="match status" value="1"/>
</dbReference>
<feature type="domain" description="Polysaccharide chain length determinant N-terminal" evidence="8">
    <location>
        <begin position="4"/>
        <end position="91"/>
    </location>
</feature>
<comment type="similarity">
    <text evidence="2">Belongs to the CpsC/CapA family.</text>
</comment>
<gene>
    <name evidence="10" type="ORF">FG384_03180</name>
</gene>
<evidence type="ECO:0000259" key="9">
    <source>
        <dbReference type="Pfam" id="PF13807"/>
    </source>
</evidence>
<evidence type="ECO:0000259" key="8">
    <source>
        <dbReference type="Pfam" id="PF02706"/>
    </source>
</evidence>
<dbReference type="GO" id="GO:0005886">
    <property type="term" value="C:plasma membrane"/>
    <property type="evidence" value="ECO:0007669"/>
    <property type="project" value="UniProtKB-SubCell"/>
</dbReference>
<dbReference type="PANTHER" id="PTHR32309">
    <property type="entry name" value="TYROSINE-PROTEIN KINASE"/>
    <property type="match status" value="1"/>
</dbReference>
<evidence type="ECO:0000256" key="5">
    <source>
        <dbReference type="ARBA" id="ARBA00022989"/>
    </source>
</evidence>
<keyword evidence="3" id="KW-1003">Cell membrane</keyword>
<dbReference type="GO" id="GO:0004713">
    <property type="term" value="F:protein tyrosine kinase activity"/>
    <property type="evidence" value="ECO:0007669"/>
    <property type="project" value="TreeGrafter"/>
</dbReference>
<dbReference type="AlphaFoldDB" id="A0A544TUU9"/>
<feature type="domain" description="Tyrosine-protein kinase G-rich" evidence="9">
    <location>
        <begin position="213"/>
        <end position="294"/>
    </location>
</feature>
<evidence type="ECO:0000256" key="3">
    <source>
        <dbReference type="ARBA" id="ARBA00022475"/>
    </source>
</evidence>
<dbReference type="InterPro" id="IPR032807">
    <property type="entry name" value="GNVR"/>
</dbReference>
<evidence type="ECO:0008006" key="12">
    <source>
        <dbReference type="Google" id="ProtNLM"/>
    </source>
</evidence>
<protein>
    <recommendedName>
        <fullName evidence="12">Polysaccharide chain length determinant N-terminal domain-containing protein</fullName>
    </recommendedName>
</protein>
<organism evidence="10 11">
    <name type="scientific">Psychrobacillus vulpis</name>
    <dbReference type="NCBI Taxonomy" id="2325572"/>
    <lineage>
        <taxon>Bacteria</taxon>
        <taxon>Bacillati</taxon>
        <taxon>Bacillota</taxon>
        <taxon>Bacilli</taxon>
        <taxon>Bacillales</taxon>
        <taxon>Bacillaceae</taxon>
        <taxon>Psychrobacillus</taxon>
    </lineage>
</organism>
<proteinExistence type="inferred from homology"/>
<dbReference type="InterPro" id="IPR003856">
    <property type="entry name" value="LPS_length_determ_N"/>
</dbReference>
<dbReference type="EMBL" id="VDGI01000002">
    <property type="protein sequence ID" value="TQR21224.1"/>
    <property type="molecule type" value="Genomic_DNA"/>
</dbReference>
<keyword evidence="5 7" id="KW-1133">Transmembrane helix</keyword>